<keyword evidence="6" id="KW-0067">ATP-binding</keyword>
<feature type="region of interest" description="Disordered" evidence="9">
    <location>
        <begin position="854"/>
        <end position="955"/>
    </location>
</feature>
<dbReference type="PANTHER" id="PTHR45639:SF3">
    <property type="entry name" value="HYPOXIA UP-REGULATED PROTEIN 1"/>
    <property type="match status" value="1"/>
</dbReference>
<keyword evidence="3 10" id="KW-0732">Signal</keyword>
<gene>
    <name evidence="11" type="ORF">LSTR_LSTR003408</name>
</gene>
<protein>
    <recommendedName>
        <fullName evidence="8">Hypoxia up-regulated protein 1</fullName>
    </recommendedName>
</protein>
<dbReference type="Gene3D" id="3.90.640.10">
    <property type="entry name" value="Actin, Chain A, domain 4"/>
    <property type="match status" value="1"/>
</dbReference>
<accession>A0A482X1J8</accession>
<dbReference type="PANTHER" id="PTHR45639">
    <property type="entry name" value="HSC70CB, ISOFORM G-RELATED"/>
    <property type="match status" value="1"/>
</dbReference>
<dbReference type="Proteomes" id="UP000291343">
    <property type="component" value="Unassembled WGS sequence"/>
</dbReference>
<dbReference type="InterPro" id="IPR029048">
    <property type="entry name" value="HSP70_C_sf"/>
</dbReference>
<dbReference type="GO" id="GO:0030968">
    <property type="term" value="P:endoplasmic reticulum unfolded protein response"/>
    <property type="evidence" value="ECO:0007669"/>
    <property type="project" value="TreeGrafter"/>
</dbReference>
<comment type="subcellular location">
    <subcellularLocation>
        <location evidence="1">Endoplasmic reticulum lumen</location>
    </subcellularLocation>
</comment>
<dbReference type="CDD" id="cd10230">
    <property type="entry name" value="ASKHA_NBD_HSP70_HYOU1"/>
    <property type="match status" value="1"/>
</dbReference>
<evidence type="ECO:0000256" key="4">
    <source>
        <dbReference type="ARBA" id="ARBA00022741"/>
    </source>
</evidence>
<feature type="chain" id="PRO_5019787263" description="Hypoxia up-regulated protein 1" evidence="10">
    <location>
        <begin position="29"/>
        <end position="955"/>
    </location>
</feature>
<reference evidence="11 12" key="1">
    <citation type="journal article" date="2017" name="Gigascience">
        <title>Genome sequence of the small brown planthopper, Laodelphax striatellus.</title>
        <authorList>
            <person name="Zhu J."/>
            <person name="Jiang F."/>
            <person name="Wang X."/>
            <person name="Yang P."/>
            <person name="Bao Y."/>
            <person name="Zhao W."/>
            <person name="Wang W."/>
            <person name="Lu H."/>
            <person name="Wang Q."/>
            <person name="Cui N."/>
            <person name="Li J."/>
            <person name="Chen X."/>
            <person name="Luo L."/>
            <person name="Yu J."/>
            <person name="Kang L."/>
            <person name="Cui F."/>
        </authorList>
    </citation>
    <scope>NUCLEOTIDE SEQUENCE [LARGE SCALE GENOMIC DNA]</scope>
    <source>
        <strain evidence="11">Lst14</strain>
    </source>
</reference>
<dbReference type="Gene3D" id="3.30.30.30">
    <property type="match status" value="1"/>
</dbReference>
<dbReference type="OrthoDB" id="10262720at2759"/>
<feature type="signal peptide" evidence="10">
    <location>
        <begin position="1"/>
        <end position="28"/>
    </location>
</feature>
<dbReference type="SUPFAM" id="SSF53067">
    <property type="entry name" value="Actin-like ATPase domain"/>
    <property type="match status" value="2"/>
</dbReference>
<dbReference type="STRING" id="195883.A0A482X1J8"/>
<dbReference type="GO" id="GO:0140662">
    <property type="term" value="F:ATP-dependent protein folding chaperone"/>
    <property type="evidence" value="ECO:0007669"/>
    <property type="project" value="InterPro"/>
</dbReference>
<evidence type="ECO:0000256" key="8">
    <source>
        <dbReference type="ARBA" id="ARBA00040503"/>
    </source>
</evidence>
<dbReference type="FunCoup" id="A0A482X1J8">
    <property type="interactions" value="1879"/>
</dbReference>
<feature type="compositionally biased region" description="Basic and acidic residues" evidence="9">
    <location>
        <begin position="936"/>
        <end position="955"/>
    </location>
</feature>
<evidence type="ECO:0000256" key="10">
    <source>
        <dbReference type="SAM" id="SignalP"/>
    </source>
</evidence>
<dbReference type="FunFam" id="3.90.640.10:FF:000012">
    <property type="entry name" value="Hypoxia up-regulated protein 1"/>
    <property type="match status" value="1"/>
</dbReference>
<keyword evidence="5" id="KW-0256">Endoplasmic reticulum</keyword>
<evidence type="ECO:0000256" key="2">
    <source>
        <dbReference type="ARBA" id="ARBA00007381"/>
    </source>
</evidence>
<keyword evidence="12" id="KW-1185">Reference proteome</keyword>
<dbReference type="Gene3D" id="3.30.420.40">
    <property type="match status" value="3"/>
</dbReference>
<evidence type="ECO:0000256" key="5">
    <source>
        <dbReference type="ARBA" id="ARBA00022824"/>
    </source>
</evidence>
<evidence type="ECO:0000256" key="1">
    <source>
        <dbReference type="ARBA" id="ARBA00004319"/>
    </source>
</evidence>
<sequence length="955" mass="106926">MSKIRMAGSVWWSIISLVFIICTTPVWSVSVMSVDLGTEWMKVAIVSPGVPMEIALNKESKRKTPVAIAFRDGERTFGEDALTVGVRFPKLCYTHFLELLGKQIDHPLVEVFKKRFPYYDIVASPDRGTVVFQHDSETQFTPEELLAMLLQKAREFAQNSAVEKINDAVIVVPGYFNQAERRAVLQAAELSGLKYVMFYDMGAASTTATVVSFQVVKTKEKGVVESNPQLSIIGVGYDRTLGGLEKQMRLRDHLGKKFNEMKKTPNDVFQNPRAMAKLFKEAGRVKNVLSANADHFAQIEGLLDDKDFKVQVTREEFENMCDDLFERVKAPIDQALKTSGLSMDLISQVILVGAGTRVPKVQEKLTEKVAMELSKNLNTDEAAVMGAVYRAADLSNGFKVKKFLTKDAVLFPIQVIFDREADGGVKQVKRMLFGQMNPYPQKKILTFNKYQTDFSFHVNYAELDYLNPNEIRSVGLLNLSQVDLSGVAEAHELHKSGNAESKGIKAHFNLDESGVLSLSSVELVVEKTLTDEEAADGEESPFSKLGSTISKLFSGPEDALKNNLDEKPVKEEPEKAGEAGEKKEQSEGEEVKQSSEEHQTKEKSTEEQKKNATGKEGEKKKPKVVTVKEAIKYSEKLLGINPLGENEMQESLKKITSLDEHDARKRAREGAMNALESAVIDAKVKLEEDAYNQAATQQESEAILALCAKIFDWLDEEGYSAEAGDFESRLAELKQLTKAVWRRVKEHEERPDALAALESTLTHSNNFLATIKNMTANQTEADETPVFTPVEISLLEKTISDTQEWKSKMTEEQNKLKSSDNPKLTITSIVEKINNVEREVKYLVNKIKIWRPKKKETPKDTKNTTSSTDQKLKKDGPSKEKAKEEKVIEQPSEEVNKEEVNREEESLNAAESEEGTKTKSQQPEEPIAEAEIPEVVEPKVEPSKTDEEKAKHTEL</sequence>
<evidence type="ECO:0000256" key="9">
    <source>
        <dbReference type="SAM" id="MobiDB-lite"/>
    </source>
</evidence>
<proteinExistence type="inferred from homology"/>
<dbReference type="Gene3D" id="1.20.1270.10">
    <property type="match status" value="1"/>
</dbReference>
<evidence type="ECO:0000256" key="3">
    <source>
        <dbReference type="ARBA" id="ARBA00022729"/>
    </source>
</evidence>
<dbReference type="Gene3D" id="2.60.34.10">
    <property type="entry name" value="Substrate Binding Domain Of DNAk, Chain A, domain 1"/>
    <property type="match status" value="1"/>
</dbReference>
<comment type="caution">
    <text evidence="11">The sequence shown here is derived from an EMBL/GenBank/DDBJ whole genome shotgun (WGS) entry which is preliminary data.</text>
</comment>
<feature type="compositionally biased region" description="Basic and acidic residues" evidence="9">
    <location>
        <begin position="870"/>
        <end position="905"/>
    </location>
</feature>
<evidence type="ECO:0000313" key="11">
    <source>
        <dbReference type="EMBL" id="RZF39747.1"/>
    </source>
</evidence>
<evidence type="ECO:0000256" key="6">
    <source>
        <dbReference type="ARBA" id="ARBA00022840"/>
    </source>
</evidence>
<evidence type="ECO:0000256" key="7">
    <source>
        <dbReference type="ARBA" id="ARBA00023186"/>
    </source>
</evidence>
<dbReference type="PRINTS" id="PR00301">
    <property type="entry name" value="HEATSHOCK70"/>
</dbReference>
<dbReference type="GO" id="GO:0034663">
    <property type="term" value="C:endoplasmic reticulum chaperone complex"/>
    <property type="evidence" value="ECO:0007669"/>
    <property type="project" value="TreeGrafter"/>
</dbReference>
<comment type="similarity">
    <text evidence="2">Belongs to the heat shock protein 70 family.</text>
</comment>
<organism evidence="11 12">
    <name type="scientific">Laodelphax striatellus</name>
    <name type="common">Small brown planthopper</name>
    <name type="synonym">Delphax striatella</name>
    <dbReference type="NCBI Taxonomy" id="195883"/>
    <lineage>
        <taxon>Eukaryota</taxon>
        <taxon>Metazoa</taxon>
        <taxon>Ecdysozoa</taxon>
        <taxon>Arthropoda</taxon>
        <taxon>Hexapoda</taxon>
        <taxon>Insecta</taxon>
        <taxon>Pterygota</taxon>
        <taxon>Neoptera</taxon>
        <taxon>Paraneoptera</taxon>
        <taxon>Hemiptera</taxon>
        <taxon>Auchenorrhyncha</taxon>
        <taxon>Fulgoroidea</taxon>
        <taxon>Delphacidae</taxon>
        <taxon>Criomorphinae</taxon>
        <taxon>Laodelphax</taxon>
    </lineage>
</organism>
<dbReference type="SMR" id="A0A482X1J8"/>
<evidence type="ECO:0000313" key="12">
    <source>
        <dbReference type="Proteomes" id="UP000291343"/>
    </source>
</evidence>
<dbReference type="GO" id="GO:0005524">
    <property type="term" value="F:ATP binding"/>
    <property type="evidence" value="ECO:0007669"/>
    <property type="project" value="UniProtKB-KW"/>
</dbReference>
<dbReference type="EMBL" id="QKKF02019605">
    <property type="protein sequence ID" value="RZF39747.1"/>
    <property type="molecule type" value="Genomic_DNA"/>
</dbReference>
<dbReference type="InParanoid" id="A0A482X1J8"/>
<dbReference type="GO" id="GO:0005788">
    <property type="term" value="C:endoplasmic reticulum lumen"/>
    <property type="evidence" value="ECO:0007669"/>
    <property type="project" value="UniProtKB-SubCell"/>
</dbReference>
<feature type="region of interest" description="Disordered" evidence="9">
    <location>
        <begin position="554"/>
        <end position="622"/>
    </location>
</feature>
<dbReference type="AlphaFoldDB" id="A0A482X1J8"/>
<dbReference type="InterPro" id="IPR029047">
    <property type="entry name" value="HSP70_peptide-bd_sf"/>
</dbReference>
<dbReference type="Pfam" id="PF00012">
    <property type="entry name" value="HSP70"/>
    <property type="match status" value="1"/>
</dbReference>
<dbReference type="SUPFAM" id="SSF100934">
    <property type="entry name" value="Heat shock protein 70kD (HSP70), C-terminal subdomain"/>
    <property type="match status" value="1"/>
</dbReference>
<dbReference type="FunFam" id="3.30.30.30:FF:000004">
    <property type="entry name" value="hypoxia up-regulated protein 1"/>
    <property type="match status" value="1"/>
</dbReference>
<name>A0A482X1J8_LAOST</name>
<dbReference type="InterPro" id="IPR013126">
    <property type="entry name" value="Hsp_70_fam"/>
</dbReference>
<keyword evidence="4" id="KW-0547">Nucleotide-binding</keyword>
<keyword evidence="7" id="KW-0143">Chaperone</keyword>
<feature type="compositionally biased region" description="Basic and acidic residues" evidence="9">
    <location>
        <begin position="558"/>
        <end position="619"/>
    </location>
</feature>
<dbReference type="InterPro" id="IPR043129">
    <property type="entry name" value="ATPase_NBD"/>
</dbReference>